<feature type="domain" description="EF-hand" evidence="4">
    <location>
        <begin position="135"/>
        <end position="164"/>
    </location>
</feature>
<evidence type="ECO:0000256" key="1">
    <source>
        <dbReference type="ARBA" id="ARBA00022737"/>
    </source>
</evidence>
<feature type="domain" description="EF-hand" evidence="4">
    <location>
        <begin position="56"/>
        <end position="91"/>
    </location>
</feature>
<dbReference type="InterPro" id="IPR018247">
    <property type="entry name" value="EF_Hand_1_Ca_BS"/>
</dbReference>
<evidence type="ECO:0000256" key="2">
    <source>
        <dbReference type="ARBA" id="ARBA00022837"/>
    </source>
</evidence>
<keyword evidence="6" id="KW-1185">Reference proteome</keyword>
<dbReference type="SUPFAM" id="SSF47473">
    <property type="entry name" value="EF-hand"/>
    <property type="match status" value="1"/>
</dbReference>
<dbReference type="PROSITE" id="PS00018">
    <property type="entry name" value="EF_HAND_1"/>
    <property type="match status" value="4"/>
</dbReference>
<dbReference type="PANTHER" id="PTHR23048">
    <property type="entry name" value="MYOSIN LIGHT CHAIN 1, 3"/>
    <property type="match status" value="1"/>
</dbReference>
<feature type="domain" description="EF-hand" evidence="4">
    <location>
        <begin position="97"/>
        <end position="132"/>
    </location>
</feature>
<gene>
    <name evidence="5" type="ORF">MNOR_LOCUS12387</name>
</gene>
<dbReference type="InterPro" id="IPR002048">
    <property type="entry name" value="EF_hand_dom"/>
</dbReference>
<dbReference type="SMART" id="SM00054">
    <property type="entry name" value="EFh"/>
    <property type="match status" value="4"/>
</dbReference>
<dbReference type="Gene3D" id="1.10.238.10">
    <property type="entry name" value="EF-hand"/>
    <property type="match status" value="2"/>
</dbReference>
<dbReference type="AlphaFoldDB" id="A0AAV2QGA4"/>
<dbReference type="Pfam" id="PF13499">
    <property type="entry name" value="EF-hand_7"/>
    <property type="match status" value="2"/>
</dbReference>
<dbReference type="GO" id="GO:0072686">
    <property type="term" value="C:mitotic spindle"/>
    <property type="evidence" value="ECO:0007669"/>
    <property type="project" value="UniProtKB-ARBA"/>
</dbReference>
<dbReference type="EMBL" id="CAXKWB010006770">
    <property type="protein sequence ID" value="CAL4084317.1"/>
    <property type="molecule type" value="Genomic_DNA"/>
</dbReference>
<protein>
    <recommendedName>
        <fullName evidence="4">EF-hand domain-containing protein</fullName>
    </recommendedName>
</protein>
<evidence type="ECO:0000313" key="5">
    <source>
        <dbReference type="EMBL" id="CAL4084317.1"/>
    </source>
</evidence>
<dbReference type="GO" id="GO:0005509">
    <property type="term" value="F:calcium ion binding"/>
    <property type="evidence" value="ECO:0007669"/>
    <property type="project" value="InterPro"/>
</dbReference>
<dbReference type="InterPro" id="IPR050230">
    <property type="entry name" value="CALM/Myosin/TropC-like"/>
</dbReference>
<dbReference type="PROSITE" id="PS50222">
    <property type="entry name" value="EF_HAND_2"/>
    <property type="match status" value="4"/>
</dbReference>
<evidence type="ECO:0000313" key="6">
    <source>
        <dbReference type="Proteomes" id="UP001497623"/>
    </source>
</evidence>
<keyword evidence="1" id="KW-0677">Repeat</keyword>
<dbReference type="Proteomes" id="UP001497623">
    <property type="component" value="Unassembled WGS sequence"/>
</dbReference>
<keyword evidence="2" id="KW-0106">Calcium</keyword>
<name>A0AAV2QGA4_MEGNR</name>
<proteinExistence type="predicted"/>
<dbReference type="GO" id="GO:0016460">
    <property type="term" value="C:myosin II complex"/>
    <property type="evidence" value="ECO:0007669"/>
    <property type="project" value="TreeGrafter"/>
</dbReference>
<dbReference type="CDD" id="cd00051">
    <property type="entry name" value="EFh"/>
    <property type="match status" value="2"/>
</dbReference>
<organism evidence="5 6">
    <name type="scientific">Meganyctiphanes norvegica</name>
    <name type="common">Northern krill</name>
    <name type="synonym">Thysanopoda norvegica</name>
    <dbReference type="NCBI Taxonomy" id="48144"/>
    <lineage>
        <taxon>Eukaryota</taxon>
        <taxon>Metazoa</taxon>
        <taxon>Ecdysozoa</taxon>
        <taxon>Arthropoda</taxon>
        <taxon>Crustacea</taxon>
        <taxon>Multicrustacea</taxon>
        <taxon>Malacostraca</taxon>
        <taxon>Eumalacostraca</taxon>
        <taxon>Eucarida</taxon>
        <taxon>Euphausiacea</taxon>
        <taxon>Euphausiidae</taxon>
        <taxon>Meganyctiphanes</taxon>
    </lineage>
</organism>
<accession>A0AAV2QGA4</accession>
<sequence>MADQLTEEQLAEVKQYFSMEKIAELKHTFSMIDKNNDGTITTKELGSFFESFGENPTEAELQEILSGVDTDDNGSVDFPEFIMTLAKHVEDTDSLSVSEEDMKEAFREFDTDGDGFISRSELKEAIKTLTDEEKDRIMQEGDTDGDGKISYEEFVTLMTSELSN</sequence>
<evidence type="ECO:0000256" key="3">
    <source>
        <dbReference type="ARBA" id="ARBA00037722"/>
    </source>
</evidence>
<dbReference type="PANTHER" id="PTHR23048:SF0">
    <property type="entry name" value="CALMODULIN LIKE 3"/>
    <property type="match status" value="1"/>
</dbReference>
<dbReference type="InterPro" id="IPR011992">
    <property type="entry name" value="EF-hand-dom_pair"/>
</dbReference>
<dbReference type="FunFam" id="1.10.238.10:FF:000527">
    <property type="entry name" value="Calmodulin-3"/>
    <property type="match status" value="1"/>
</dbReference>
<evidence type="ECO:0000259" key="4">
    <source>
        <dbReference type="PROSITE" id="PS50222"/>
    </source>
</evidence>
<comment type="function">
    <text evidence="3">Troponin is the central regulatory protein of striated muscle contraction. Tn consists of three components: Tn-I which is the inhibitor of actomyosin ATPase, Tn-T which contains the binding site for tropomyosin and Tn-C. The binding of calcium to Tn-C abolishes the inhibitory action of Tn on actin filaments.</text>
</comment>
<reference evidence="5 6" key="1">
    <citation type="submission" date="2024-05" db="EMBL/GenBank/DDBJ databases">
        <authorList>
            <person name="Wallberg A."/>
        </authorList>
    </citation>
    <scope>NUCLEOTIDE SEQUENCE [LARGE SCALE GENOMIC DNA]</scope>
</reference>
<feature type="domain" description="EF-hand" evidence="4">
    <location>
        <begin position="20"/>
        <end position="55"/>
    </location>
</feature>
<comment type="caution">
    <text evidence="5">The sequence shown here is derived from an EMBL/GenBank/DDBJ whole genome shotgun (WGS) entry which is preliminary data.</text>
</comment>